<evidence type="ECO:0000259" key="2">
    <source>
        <dbReference type="Pfam" id="PF20229"/>
    </source>
</evidence>
<dbReference type="InterPro" id="IPR046858">
    <property type="entry name" value="ChrB_N"/>
</dbReference>
<accession>A0A0E3KIB1</accession>
<dbReference type="Pfam" id="PF20229">
    <property type="entry name" value="ChrB_N"/>
    <property type="match status" value="1"/>
</dbReference>
<evidence type="ECO:0000313" key="3">
    <source>
        <dbReference type="EMBL" id="AKA86978.1"/>
    </source>
</evidence>
<name>A0A0E3KIB1_ECOLX</name>
<feature type="region of interest" description="Disordered" evidence="1">
    <location>
        <begin position="108"/>
        <end position="127"/>
    </location>
</feature>
<evidence type="ECO:0000256" key="1">
    <source>
        <dbReference type="SAM" id="MobiDB-lite"/>
    </source>
</evidence>
<keyword evidence="3" id="KW-0614">Plasmid</keyword>
<proteinExistence type="predicted"/>
<organism evidence="3">
    <name type="scientific">Escherichia coli</name>
    <dbReference type="NCBI Taxonomy" id="562"/>
    <lineage>
        <taxon>Bacteria</taxon>
        <taxon>Pseudomonadati</taxon>
        <taxon>Pseudomonadota</taxon>
        <taxon>Gammaproteobacteria</taxon>
        <taxon>Enterobacterales</taxon>
        <taxon>Enterobacteriaceae</taxon>
        <taxon>Escherichia</taxon>
    </lineage>
</organism>
<feature type="domain" description="ChrB N-terminal" evidence="2">
    <location>
        <begin position="18"/>
        <end position="76"/>
    </location>
</feature>
<sequence length="127" mass="14210">MKLHILILTLPTEQATLRMRVWRALKNTGAAMLRDGVYLLPEAQQSHEIFNEMSREISGEGGTAFVFDAERGGKREPQKIPPFRIVEFFGGVVRGMTTRQRLPHLSEALWRDAETPGNSATPVPGPQ</sequence>
<dbReference type="EMBL" id="KP345882">
    <property type="protein sequence ID" value="AKA86978.1"/>
    <property type="molecule type" value="Genomic_DNA"/>
</dbReference>
<dbReference type="AlphaFoldDB" id="A0A0E3KIB1"/>
<protein>
    <submittedName>
        <fullName evidence="3">Chromate resistance protein ChrB</fullName>
    </submittedName>
</protein>
<geneLocation type="plasmid" evidence="3">
    <name>pBK32533</name>
</geneLocation>
<reference evidence="3" key="1">
    <citation type="journal article" date="2015" name="Antimicrob. Agents Chemother.">
        <title>Complete Sequence of a blaKPC-Harboring Cointegrate Plasmid Isolated from Escherichia coli.</title>
        <authorList>
            <person name="Chavda K.D."/>
            <person name="Chen L."/>
            <person name="Jacobs M.R."/>
            <person name="Rojtman A.D."/>
            <person name="Bonomo R.A."/>
            <person name="Kreiswirth B.N."/>
        </authorList>
    </citation>
    <scope>NUCLEOTIDE SEQUENCE</scope>
    <source>
        <strain evidence="3">BK32533</strain>
        <plasmid evidence="3">pBK32533</plasmid>
    </source>
</reference>